<dbReference type="PANTHER" id="PTHR39606:SF1">
    <property type="entry name" value="CELL SURFACE PROTEIN"/>
    <property type="match status" value="1"/>
</dbReference>
<dbReference type="HOGENOM" id="CLU_037529_2_0_1"/>
<proteinExistence type="predicted"/>
<feature type="compositionally biased region" description="Basic and acidic residues" evidence="1">
    <location>
        <begin position="303"/>
        <end position="315"/>
    </location>
</feature>
<feature type="compositionally biased region" description="Low complexity" evidence="1">
    <location>
        <begin position="321"/>
        <end position="347"/>
    </location>
</feature>
<dbReference type="EMBL" id="CDHN01000001">
    <property type="protein sequence ID" value="CEJ80246.1"/>
    <property type="molecule type" value="Genomic_DNA"/>
</dbReference>
<feature type="compositionally biased region" description="Polar residues" evidence="1">
    <location>
        <begin position="144"/>
        <end position="158"/>
    </location>
</feature>
<feature type="compositionally biased region" description="Basic and acidic residues" evidence="1">
    <location>
        <begin position="388"/>
        <end position="402"/>
    </location>
</feature>
<feature type="compositionally biased region" description="Basic residues" evidence="1">
    <location>
        <begin position="348"/>
        <end position="360"/>
    </location>
</feature>
<dbReference type="STRING" id="1531966.A0A0A1SQF8"/>
<evidence type="ECO:0000256" key="1">
    <source>
        <dbReference type="SAM" id="MobiDB-lite"/>
    </source>
</evidence>
<feature type="compositionally biased region" description="Basic and acidic residues" evidence="1">
    <location>
        <begin position="90"/>
        <end position="100"/>
    </location>
</feature>
<evidence type="ECO:0000313" key="2">
    <source>
        <dbReference type="EMBL" id="CEJ80246.1"/>
    </source>
</evidence>
<organism evidence="2 3">
    <name type="scientific">[Torrubiella] hemipterigena</name>
    <dbReference type="NCBI Taxonomy" id="1531966"/>
    <lineage>
        <taxon>Eukaryota</taxon>
        <taxon>Fungi</taxon>
        <taxon>Dikarya</taxon>
        <taxon>Ascomycota</taxon>
        <taxon>Pezizomycotina</taxon>
        <taxon>Sordariomycetes</taxon>
        <taxon>Hypocreomycetidae</taxon>
        <taxon>Hypocreales</taxon>
        <taxon>Clavicipitaceae</taxon>
        <taxon>Clavicipitaceae incertae sedis</taxon>
        <taxon>'Torrubiella' clade</taxon>
    </lineage>
</organism>
<gene>
    <name evidence="2" type="ORF">VHEMI00442</name>
</gene>
<evidence type="ECO:0000313" key="3">
    <source>
        <dbReference type="Proteomes" id="UP000039046"/>
    </source>
</evidence>
<feature type="compositionally biased region" description="Low complexity" evidence="1">
    <location>
        <begin position="271"/>
        <end position="299"/>
    </location>
</feature>
<dbReference type="PANTHER" id="PTHR39606">
    <property type="entry name" value="SURFACE PROTEIN, PUTATIVE-RELATED"/>
    <property type="match status" value="1"/>
</dbReference>
<dbReference type="Proteomes" id="UP000039046">
    <property type="component" value="Unassembled WGS sequence"/>
</dbReference>
<sequence length="418" mass="42808">MSSIMNKAKDAMSSDKQETYTHPAPSEAQHHTHASDARAPRHNEPHSNLLSSAQQPSGTYTSNNAYTTTSATGPATTTAGPHSSNLMNKADPRVDSDMDGRNAFGTQTHGTSHVPGAHTSNTVHSTSGHHQHNTNPGTGLGSTGPASSTAGPHSSNLMNKVDPRVDSDLDGSKTVGKDQTLSGNTAAYGMTNPSMDHAMPSAYSANSGTTATGPASSTAGPHSSNMMNKADPRVDSNLDGSKTVGQSQTFASNATTQGMTNAGFNPSNPAVHGTHTTHAANTGIASSGPASSTAGPHSSNLKNKADPRVDSDLDGSKTVGQNQTFNTTSNTHNTHNTTGAATTTTSHAHPHQTHNTHGQHHTSGAGADVKANLQSAATGPAPNTAGPHKSDLLNKLDPRVDSNLDGSKTLGSNQTFNH</sequence>
<feature type="region of interest" description="Disordered" evidence="1">
    <location>
        <begin position="1"/>
        <end position="245"/>
    </location>
</feature>
<protein>
    <submittedName>
        <fullName evidence="2">Putative DHN1</fullName>
    </submittedName>
</protein>
<feature type="compositionally biased region" description="Basic and acidic residues" evidence="1">
    <location>
        <begin position="161"/>
        <end position="171"/>
    </location>
</feature>
<reference evidence="2 3" key="1">
    <citation type="journal article" date="2015" name="Genome Announc.">
        <title>Draft Genome Sequence and Gene Annotation of the Entomopathogenic Fungus Verticillium hemipterigenum.</title>
        <authorList>
            <person name="Horn F."/>
            <person name="Habel A."/>
            <person name="Scharf D.H."/>
            <person name="Dworschak J."/>
            <person name="Brakhage A.A."/>
            <person name="Guthke R."/>
            <person name="Hertweck C."/>
            <person name="Linde J."/>
        </authorList>
    </citation>
    <scope>NUCLEOTIDE SEQUENCE [LARGE SCALE GENOMIC DNA]</scope>
</reference>
<accession>A0A0A1SQF8</accession>
<name>A0A0A1SQF8_9HYPO</name>
<dbReference type="AlphaFoldDB" id="A0A0A1SQF8"/>
<feature type="compositionally biased region" description="Basic and acidic residues" evidence="1">
    <location>
        <begin position="28"/>
        <end position="45"/>
    </location>
</feature>
<feature type="region of interest" description="Disordered" evidence="1">
    <location>
        <begin position="271"/>
        <end position="418"/>
    </location>
</feature>
<feature type="compositionally biased region" description="Polar residues" evidence="1">
    <location>
        <begin position="46"/>
        <end position="57"/>
    </location>
</feature>
<dbReference type="OrthoDB" id="2590867at2759"/>
<keyword evidence="3" id="KW-1185">Reference proteome</keyword>
<feature type="compositionally biased region" description="Polar residues" evidence="1">
    <location>
        <begin position="404"/>
        <end position="418"/>
    </location>
</feature>
<feature type="compositionally biased region" description="Basic and acidic residues" evidence="1">
    <location>
        <begin position="7"/>
        <end position="19"/>
    </location>
</feature>
<feature type="compositionally biased region" description="Low complexity" evidence="1">
    <location>
        <begin position="204"/>
        <end position="221"/>
    </location>
</feature>
<feature type="compositionally biased region" description="Low complexity" evidence="1">
    <location>
        <begin position="376"/>
        <end position="387"/>
    </location>
</feature>
<feature type="compositionally biased region" description="Low complexity" evidence="1">
    <location>
        <begin position="58"/>
        <end position="81"/>
    </location>
</feature>